<dbReference type="InterPro" id="IPR009057">
    <property type="entry name" value="Homeodomain-like_sf"/>
</dbReference>
<evidence type="ECO:0000313" key="4">
    <source>
        <dbReference type="Proteomes" id="UP000297693"/>
    </source>
</evidence>
<dbReference type="GO" id="GO:0003677">
    <property type="term" value="F:DNA binding"/>
    <property type="evidence" value="ECO:0007669"/>
    <property type="project" value="UniProtKB-KW"/>
</dbReference>
<dbReference type="AlphaFoldDB" id="A0A4R9JXS2"/>
<dbReference type="InterPro" id="IPR001647">
    <property type="entry name" value="HTH_TetR"/>
</dbReference>
<dbReference type="Gene3D" id="1.10.357.10">
    <property type="entry name" value="Tetracycline Repressor, domain 2"/>
    <property type="match status" value="1"/>
</dbReference>
<accession>A0A4R9JXS2</accession>
<dbReference type="Proteomes" id="UP000297693">
    <property type="component" value="Unassembled WGS sequence"/>
</dbReference>
<reference evidence="3" key="1">
    <citation type="journal article" date="2019" name="PLoS Negl. Trop. Dis.">
        <title>Revisiting the worldwide diversity of Leptospira species in the environment.</title>
        <authorList>
            <person name="Vincent A.T."/>
            <person name="Schiettekatte O."/>
            <person name="Bourhy P."/>
            <person name="Veyrier F.J."/>
            <person name="Picardeau M."/>
        </authorList>
    </citation>
    <scope>NUCLEOTIDE SEQUENCE [LARGE SCALE GENOMIC DNA]</scope>
    <source>
        <strain evidence="3">201702476</strain>
    </source>
</reference>
<evidence type="ECO:0000256" key="1">
    <source>
        <dbReference type="ARBA" id="ARBA00023125"/>
    </source>
</evidence>
<organism evidence="3 4">
    <name type="scientific">Leptospira ognonensis</name>
    <dbReference type="NCBI Taxonomy" id="2484945"/>
    <lineage>
        <taxon>Bacteria</taxon>
        <taxon>Pseudomonadati</taxon>
        <taxon>Spirochaetota</taxon>
        <taxon>Spirochaetia</taxon>
        <taxon>Leptospirales</taxon>
        <taxon>Leptospiraceae</taxon>
        <taxon>Leptospira</taxon>
    </lineage>
</organism>
<comment type="caution">
    <text evidence="3">The sequence shown here is derived from an EMBL/GenBank/DDBJ whole genome shotgun (WGS) entry which is preliminary data.</text>
</comment>
<keyword evidence="1" id="KW-0238">DNA-binding</keyword>
<gene>
    <name evidence="3" type="ORF">EHQ58_17395</name>
</gene>
<dbReference type="OrthoDB" id="9780824at2"/>
<dbReference type="EMBL" id="RQGD01000046">
    <property type="protein sequence ID" value="TGL56398.1"/>
    <property type="molecule type" value="Genomic_DNA"/>
</dbReference>
<proteinExistence type="predicted"/>
<feature type="domain" description="HTH tetR-type" evidence="2">
    <location>
        <begin position="38"/>
        <end position="73"/>
    </location>
</feature>
<sequence>MELFKKYAAVNLESHSVREIKFARARYGVLKAFVDELRTVSYEDIRIKDLCRRAEISEPSFYNYFPKKEHLFLYYIGLWGVDVQLHMKDLRPGLTRIYELFQYTGDYASKNANLLMEIIAYQARTNTIKSAKEIAPLTAAEKRIVFGNEPNIDSFSDQGLGPILKENIREAILSGELPKTTSVDTLLMTLASVFFGLPVLILHEPSTSLSGYYKKVLQSILPLPSRRKK</sequence>
<dbReference type="SUPFAM" id="SSF46689">
    <property type="entry name" value="Homeodomain-like"/>
    <property type="match status" value="1"/>
</dbReference>
<evidence type="ECO:0000259" key="2">
    <source>
        <dbReference type="Pfam" id="PF00440"/>
    </source>
</evidence>
<dbReference type="Pfam" id="PF00440">
    <property type="entry name" value="TetR_N"/>
    <property type="match status" value="1"/>
</dbReference>
<protein>
    <submittedName>
        <fullName evidence="3">TetR/AcrR family transcriptional regulator</fullName>
    </submittedName>
</protein>
<dbReference type="RefSeq" id="WP_135625268.1">
    <property type="nucleotide sequence ID" value="NZ_RQGD01000046.1"/>
</dbReference>
<name>A0A4R9JXS2_9LEPT</name>
<keyword evidence="4" id="KW-1185">Reference proteome</keyword>
<evidence type="ECO:0000313" key="3">
    <source>
        <dbReference type="EMBL" id="TGL56398.1"/>
    </source>
</evidence>